<comment type="similarity">
    <text evidence="6">Belongs to the class I-like SAM-binding methyltransferase superfamily. Cation-dependent O-methyltransferase family.</text>
</comment>
<evidence type="ECO:0000256" key="3">
    <source>
        <dbReference type="ARBA" id="ARBA00022679"/>
    </source>
</evidence>
<sequence>MLQPSDILPWVRAKAAPGDAAAVLSALDEWATHYPMYAIGAEKGAMLDQVLSDLRPQVALEIGTFLGYSAVRTARQLDQGGLLVCIEANPQNAAVARQIIDYAGVGARVTILEGLGSEKLPEAARIIAAARQRARPGEGGGASGAAAAGSGGGVLAGLQAQAVEQQAEAAAAAAAGGAAGEGGAGAPPLEGRAAAAAGATARAAAAGGAPVDYLFLDHCKPCYLPDLLAAEALGLVGHGTVVAADNVVYPGAPGYLEHLEGVGRYATTLLAAPHEVDKPWDPNWEMGRADAVAVSLRW</sequence>
<keyword evidence="5" id="KW-0128">Catecholamine metabolism</keyword>
<dbReference type="AlphaFoldDB" id="A0A0D2MQ83"/>
<dbReference type="Pfam" id="PF01596">
    <property type="entry name" value="Methyltransf_3"/>
    <property type="match status" value="1"/>
</dbReference>
<evidence type="ECO:0000256" key="2">
    <source>
        <dbReference type="ARBA" id="ARBA00022603"/>
    </source>
</evidence>
<dbReference type="Proteomes" id="UP000054498">
    <property type="component" value="Unassembled WGS sequence"/>
</dbReference>
<dbReference type="GO" id="GO:0032259">
    <property type="term" value="P:methylation"/>
    <property type="evidence" value="ECO:0007669"/>
    <property type="project" value="UniProtKB-KW"/>
</dbReference>
<dbReference type="InterPro" id="IPR029063">
    <property type="entry name" value="SAM-dependent_MTases_sf"/>
</dbReference>
<reference evidence="7 8" key="1">
    <citation type="journal article" date="2013" name="BMC Genomics">
        <title>Reconstruction of the lipid metabolism for the microalga Monoraphidium neglectum from its genome sequence reveals characteristics suitable for biofuel production.</title>
        <authorList>
            <person name="Bogen C."/>
            <person name="Al-Dilaimi A."/>
            <person name="Albersmeier A."/>
            <person name="Wichmann J."/>
            <person name="Grundmann M."/>
            <person name="Rupp O."/>
            <person name="Lauersen K.J."/>
            <person name="Blifernez-Klassen O."/>
            <person name="Kalinowski J."/>
            <person name="Goesmann A."/>
            <person name="Mussgnug J.H."/>
            <person name="Kruse O."/>
        </authorList>
    </citation>
    <scope>NUCLEOTIDE SEQUENCE [LARGE SCALE GENOMIC DNA]</scope>
    <source>
        <strain evidence="7 8">SAG 48.87</strain>
    </source>
</reference>
<dbReference type="PROSITE" id="PS51682">
    <property type="entry name" value="SAM_OMT_I"/>
    <property type="match status" value="1"/>
</dbReference>
<accession>A0A0D2MQ83</accession>
<dbReference type="GeneID" id="25736004"/>
<organism evidence="7 8">
    <name type="scientific">Monoraphidium neglectum</name>
    <dbReference type="NCBI Taxonomy" id="145388"/>
    <lineage>
        <taxon>Eukaryota</taxon>
        <taxon>Viridiplantae</taxon>
        <taxon>Chlorophyta</taxon>
        <taxon>core chlorophytes</taxon>
        <taxon>Chlorophyceae</taxon>
        <taxon>CS clade</taxon>
        <taxon>Sphaeropleales</taxon>
        <taxon>Selenastraceae</taxon>
        <taxon>Monoraphidium</taxon>
    </lineage>
</organism>
<evidence type="ECO:0000313" key="8">
    <source>
        <dbReference type="Proteomes" id="UP000054498"/>
    </source>
</evidence>
<proteinExistence type="inferred from homology"/>
<dbReference type="RefSeq" id="XP_013903849.1">
    <property type="nucleotide sequence ID" value="XM_014048395.1"/>
</dbReference>
<dbReference type="PANTHER" id="PTHR43836">
    <property type="entry name" value="CATECHOL O-METHYLTRANSFERASE 1-RELATED"/>
    <property type="match status" value="1"/>
</dbReference>
<keyword evidence="3 7" id="KW-0808">Transferase</keyword>
<dbReference type="SUPFAM" id="SSF53335">
    <property type="entry name" value="S-adenosyl-L-methionine-dependent methyltransferases"/>
    <property type="match status" value="1"/>
</dbReference>
<evidence type="ECO:0000256" key="6">
    <source>
        <dbReference type="ARBA" id="ARBA00023453"/>
    </source>
</evidence>
<dbReference type="STRING" id="145388.A0A0D2MQ83"/>
<keyword evidence="8" id="KW-1185">Reference proteome</keyword>
<evidence type="ECO:0000256" key="5">
    <source>
        <dbReference type="ARBA" id="ARBA00022939"/>
    </source>
</evidence>
<dbReference type="Gene3D" id="3.40.50.150">
    <property type="entry name" value="Vaccinia Virus protein VP39"/>
    <property type="match status" value="1"/>
</dbReference>
<dbReference type="GO" id="GO:0016206">
    <property type="term" value="F:catechol O-methyltransferase activity"/>
    <property type="evidence" value="ECO:0007669"/>
    <property type="project" value="UniProtKB-EC"/>
</dbReference>
<dbReference type="PANTHER" id="PTHR43836:SF2">
    <property type="entry name" value="CATECHOL O-METHYLTRANSFERASE 1-RELATED"/>
    <property type="match status" value="1"/>
</dbReference>
<keyword evidence="2 7" id="KW-0489">Methyltransferase</keyword>
<name>A0A0D2MQ83_9CHLO</name>
<dbReference type="GO" id="GO:0006584">
    <property type="term" value="P:catecholamine metabolic process"/>
    <property type="evidence" value="ECO:0007669"/>
    <property type="project" value="UniProtKB-KW"/>
</dbReference>
<dbReference type="KEGG" id="mng:MNEG_3126"/>
<evidence type="ECO:0000256" key="4">
    <source>
        <dbReference type="ARBA" id="ARBA00022691"/>
    </source>
</evidence>
<keyword evidence="4" id="KW-0949">S-adenosyl-L-methionine</keyword>
<evidence type="ECO:0000256" key="1">
    <source>
        <dbReference type="ARBA" id="ARBA00012880"/>
    </source>
</evidence>
<evidence type="ECO:0000313" key="7">
    <source>
        <dbReference type="EMBL" id="KIZ04830.1"/>
    </source>
</evidence>
<protein>
    <recommendedName>
        <fullName evidence="1">catechol O-methyltransferase</fullName>
        <ecNumber evidence="1">2.1.1.6</ecNumber>
    </recommendedName>
</protein>
<dbReference type="EMBL" id="KK100599">
    <property type="protein sequence ID" value="KIZ04830.1"/>
    <property type="molecule type" value="Genomic_DNA"/>
</dbReference>
<gene>
    <name evidence="7" type="ORF">MNEG_3126</name>
</gene>
<dbReference type="InterPro" id="IPR002935">
    <property type="entry name" value="SAM_O-MeTrfase"/>
</dbReference>
<dbReference type="OrthoDB" id="186626at2759"/>
<dbReference type="EC" id="2.1.1.6" evidence="1"/>